<dbReference type="EMBL" id="AQQV01000003">
    <property type="protein sequence ID" value="ORE86433.1"/>
    <property type="molecule type" value="Genomic_DNA"/>
</dbReference>
<reference evidence="1 2" key="1">
    <citation type="submission" date="2013-04" db="EMBL/GenBank/DDBJ databases">
        <title>Oceanococcus atlanticus 22II-S10r2 Genome Sequencing.</title>
        <authorList>
            <person name="Lai Q."/>
            <person name="Li G."/>
            <person name="Shao Z."/>
        </authorList>
    </citation>
    <scope>NUCLEOTIDE SEQUENCE [LARGE SCALE GENOMIC DNA]</scope>
    <source>
        <strain evidence="1 2">22II-S10r2</strain>
    </source>
</reference>
<dbReference type="Gene3D" id="3.20.20.140">
    <property type="entry name" value="Metal-dependent hydrolases"/>
    <property type="match status" value="1"/>
</dbReference>
<dbReference type="NCBIfam" id="NF038032">
    <property type="entry name" value="CehA_McbA_metalo"/>
    <property type="match status" value="1"/>
</dbReference>
<dbReference type="STRING" id="1317117.ATO7_14088"/>
<accession>A0A1Y1SCZ1</accession>
<dbReference type="Proteomes" id="UP000192342">
    <property type="component" value="Unassembled WGS sequence"/>
</dbReference>
<sequence>MHHINARPVSSGGLFLALALLGLSACNQGGRIDAHAQLAEACAADDSFGFEAKGIVNPGDEKQYHLIAIDVPPGANGIEFGYGWSDRLDPLSTPLTQTVLDLGAWDADGYRNPAGFRGWSGSRQGKLHEGQAPIFITAGGADRGYLPGPIEPGTWHIELGFAAVGPGGADWYVEGRIHCDAISIPRPPPDPVDPEHVANPSPGWYRGDFHMHGFHSNPNGPAPAEVVGQARDAGLDFLMITEYVTGRHWQEWGQTQRDNPDLLIWPGREIITYFGHANALGETPSVLEYRHGFEDVRLADIQRMSKADGALFQVNHPTTFPGPLFENFCRGCEFTLGDEIDWSLVDTMEVVSGPIITTAGDLGLPLPGQIQNPFTRPALNLWDDLLLRGYRISAVSGSDFKGVEQDPSERLRSGYGSSATVVYASELSRAAITEALRQGRSYIQTRGMHDSPELEFSAVDAHGQEVMFGGTLNSSSATLRTRVINGQGQTLRYLVDGRLSSTVRITSNDFTHELEVSQAPTQGPLGTYWRVETRDFQSLTTIGSPIFLKTVD</sequence>
<organism evidence="1 2">
    <name type="scientific">Oceanococcus atlanticus</name>
    <dbReference type="NCBI Taxonomy" id="1317117"/>
    <lineage>
        <taxon>Bacteria</taxon>
        <taxon>Pseudomonadati</taxon>
        <taxon>Pseudomonadota</taxon>
        <taxon>Gammaproteobacteria</taxon>
        <taxon>Chromatiales</taxon>
        <taxon>Oceanococcaceae</taxon>
        <taxon>Oceanococcus</taxon>
    </lineage>
</organism>
<gene>
    <name evidence="1" type="ORF">ATO7_14088</name>
</gene>
<evidence type="ECO:0000313" key="2">
    <source>
        <dbReference type="Proteomes" id="UP000192342"/>
    </source>
</evidence>
<protein>
    <submittedName>
        <fullName evidence="1">Phosphotransferase domain-containing protein</fullName>
    </submittedName>
</protein>
<dbReference type="GO" id="GO:0016740">
    <property type="term" value="F:transferase activity"/>
    <property type="evidence" value="ECO:0007669"/>
    <property type="project" value="UniProtKB-KW"/>
</dbReference>
<dbReference type="OrthoDB" id="9804333at2"/>
<dbReference type="PROSITE" id="PS51257">
    <property type="entry name" value="PROKAR_LIPOPROTEIN"/>
    <property type="match status" value="1"/>
</dbReference>
<name>A0A1Y1SCZ1_9GAMM</name>
<dbReference type="AlphaFoldDB" id="A0A1Y1SCZ1"/>
<keyword evidence="2" id="KW-1185">Reference proteome</keyword>
<evidence type="ECO:0000313" key="1">
    <source>
        <dbReference type="EMBL" id="ORE86433.1"/>
    </source>
</evidence>
<dbReference type="InterPro" id="IPR016195">
    <property type="entry name" value="Pol/histidinol_Pase-like"/>
</dbReference>
<proteinExistence type="predicted"/>
<dbReference type="RefSeq" id="WP_083562781.1">
    <property type="nucleotide sequence ID" value="NZ_AQQV01000003.1"/>
</dbReference>
<dbReference type="SUPFAM" id="SSF89550">
    <property type="entry name" value="PHP domain-like"/>
    <property type="match status" value="1"/>
</dbReference>
<keyword evidence="1" id="KW-0808">Transferase</keyword>
<comment type="caution">
    <text evidence="1">The sequence shown here is derived from an EMBL/GenBank/DDBJ whole genome shotgun (WGS) entry which is preliminary data.</text>
</comment>